<dbReference type="Proteomes" id="UP000038045">
    <property type="component" value="Unplaced"/>
</dbReference>
<dbReference type="WBParaSite" id="PTRK_0000494400.1">
    <property type="protein sequence ID" value="PTRK_0000494400.1"/>
    <property type="gene ID" value="PTRK_0000494400"/>
</dbReference>
<dbReference type="GO" id="GO:0012505">
    <property type="term" value="C:endomembrane system"/>
    <property type="evidence" value="ECO:0007669"/>
    <property type="project" value="UniProtKB-ARBA"/>
</dbReference>
<dbReference type="InterPro" id="IPR007305">
    <property type="entry name" value="Vesicle_transpt_Got1/SFT2"/>
</dbReference>
<comment type="subcellular location">
    <subcellularLocation>
        <location evidence="2 9">Membrane</location>
        <topology evidence="2 9">Multi-pass membrane protein</topology>
    </subcellularLocation>
</comment>
<dbReference type="AlphaFoldDB" id="A0A0N4ZBN3"/>
<keyword evidence="3 9" id="KW-0813">Transport</keyword>
<feature type="transmembrane region" description="Helical" evidence="9">
    <location>
        <begin position="99"/>
        <end position="124"/>
    </location>
</feature>
<protein>
    <recommendedName>
        <fullName evidence="9">Vesicle transport protein</fullName>
    </recommendedName>
</protein>
<feature type="transmembrane region" description="Helical" evidence="9">
    <location>
        <begin position="164"/>
        <end position="182"/>
    </location>
</feature>
<dbReference type="Pfam" id="PF04178">
    <property type="entry name" value="Got1"/>
    <property type="match status" value="1"/>
</dbReference>
<evidence type="ECO:0000256" key="6">
    <source>
        <dbReference type="ARBA" id="ARBA00022989"/>
    </source>
</evidence>
<comment type="caution">
    <text evidence="9">Lacks conserved residue(s) required for the propagation of feature annotation.</text>
</comment>
<proteinExistence type="inferred from homology"/>
<keyword evidence="4 9" id="KW-0812">Transmembrane</keyword>
<keyword evidence="10" id="KW-1185">Reference proteome</keyword>
<evidence type="ECO:0000256" key="9">
    <source>
        <dbReference type="RuleBase" id="RU363111"/>
    </source>
</evidence>
<evidence type="ECO:0000313" key="11">
    <source>
        <dbReference type="WBParaSite" id="PTRK_0000494400.1"/>
    </source>
</evidence>
<dbReference type="PANTHER" id="PTHR23137:SF36">
    <property type="entry name" value="VESICLE TRANSPORT PROTEIN SFT2C"/>
    <property type="match status" value="1"/>
</dbReference>
<evidence type="ECO:0000256" key="1">
    <source>
        <dbReference type="ARBA" id="ARBA00003566"/>
    </source>
</evidence>
<keyword evidence="6 9" id="KW-1133">Transmembrane helix</keyword>
<dbReference type="GO" id="GO:0016020">
    <property type="term" value="C:membrane"/>
    <property type="evidence" value="ECO:0007669"/>
    <property type="project" value="UniProtKB-SubCell"/>
</dbReference>
<evidence type="ECO:0000256" key="7">
    <source>
        <dbReference type="ARBA" id="ARBA00023136"/>
    </source>
</evidence>
<organism evidence="10 11">
    <name type="scientific">Parastrongyloides trichosuri</name>
    <name type="common">Possum-specific nematode worm</name>
    <dbReference type="NCBI Taxonomy" id="131310"/>
    <lineage>
        <taxon>Eukaryota</taxon>
        <taxon>Metazoa</taxon>
        <taxon>Ecdysozoa</taxon>
        <taxon>Nematoda</taxon>
        <taxon>Chromadorea</taxon>
        <taxon>Rhabditida</taxon>
        <taxon>Tylenchina</taxon>
        <taxon>Panagrolaimomorpha</taxon>
        <taxon>Strongyloidoidea</taxon>
        <taxon>Strongyloididae</taxon>
        <taxon>Parastrongyloides</taxon>
    </lineage>
</organism>
<keyword evidence="7 9" id="KW-0472">Membrane</keyword>
<reference evidence="11" key="1">
    <citation type="submission" date="2017-02" db="UniProtKB">
        <authorList>
            <consortium name="WormBaseParasite"/>
        </authorList>
    </citation>
    <scope>IDENTIFICATION</scope>
</reference>
<dbReference type="PANTHER" id="PTHR23137">
    <property type="entry name" value="VESICLE TRANSPORT PROTEIN-RELATED"/>
    <property type="match status" value="1"/>
</dbReference>
<sequence>MSSLSDFVSEQRGKNQTGIGMITNSLKSSALGQRLTGAIGNWNGRGNNGDGAEDPLIEGNNESNDIPTSSSWFNFNGRKNSTDNGANCFGLGYIQRVGLAIMFLIMAFICFISAGFLIPVLVFYTKKFATLNTIGCICLMIGMSFFMGWRNFLKILVSDKRRTVSITYVASIILTLFASISVSL</sequence>
<evidence type="ECO:0000256" key="5">
    <source>
        <dbReference type="ARBA" id="ARBA00022927"/>
    </source>
</evidence>
<evidence type="ECO:0000256" key="3">
    <source>
        <dbReference type="ARBA" id="ARBA00022448"/>
    </source>
</evidence>
<accession>A0A0N4ZBN3</accession>
<evidence type="ECO:0000256" key="8">
    <source>
        <dbReference type="ARBA" id="ARBA00025800"/>
    </source>
</evidence>
<evidence type="ECO:0000313" key="10">
    <source>
        <dbReference type="Proteomes" id="UP000038045"/>
    </source>
</evidence>
<dbReference type="GO" id="GO:0015031">
    <property type="term" value="P:protein transport"/>
    <property type="evidence" value="ECO:0007669"/>
    <property type="project" value="UniProtKB-KW"/>
</dbReference>
<name>A0A0N4ZBN3_PARTI</name>
<dbReference type="GO" id="GO:0016192">
    <property type="term" value="P:vesicle-mediated transport"/>
    <property type="evidence" value="ECO:0007669"/>
    <property type="project" value="InterPro"/>
</dbReference>
<evidence type="ECO:0000256" key="2">
    <source>
        <dbReference type="ARBA" id="ARBA00004141"/>
    </source>
</evidence>
<dbReference type="GO" id="GO:0005737">
    <property type="term" value="C:cytoplasm"/>
    <property type="evidence" value="ECO:0007669"/>
    <property type="project" value="UniProtKB-ARBA"/>
</dbReference>
<dbReference type="STRING" id="131310.A0A0N4ZBN3"/>
<comment type="function">
    <text evidence="1 9">May be involved in fusion of retrograde transport vesicles derived from an endocytic compartment with the Golgi complex.</text>
</comment>
<dbReference type="InterPro" id="IPR011691">
    <property type="entry name" value="Vesicle_transpt_SFT2"/>
</dbReference>
<evidence type="ECO:0000256" key="4">
    <source>
        <dbReference type="ARBA" id="ARBA00022692"/>
    </source>
</evidence>
<keyword evidence="5 9" id="KW-0653">Protein transport</keyword>
<feature type="transmembrane region" description="Helical" evidence="9">
    <location>
        <begin position="130"/>
        <end position="152"/>
    </location>
</feature>
<comment type="similarity">
    <text evidence="8 9">Belongs to the SFT2 family.</text>
</comment>